<feature type="compositionally biased region" description="Gly residues" evidence="4">
    <location>
        <begin position="101"/>
        <end position="110"/>
    </location>
</feature>
<organism evidence="6 7">
    <name type="scientific">Friedmanniomyces endolithicus</name>
    <dbReference type="NCBI Taxonomy" id="329885"/>
    <lineage>
        <taxon>Eukaryota</taxon>
        <taxon>Fungi</taxon>
        <taxon>Dikarya</taxon>
        <taxon>Ascomycota</taxon>
        <taxon>Pezizomycotina</taxon>
        <taxon>Dothideomycetes</taxon>
        <taxon>Dothideomycetidae</taxon>
        <taxon>Mycosphaerellales</taxon>
        <taxon>Teratosphaeriaceae</taxon>
        <taxon>Friedmanniomyces</taxon>
    </lineage>
</organism>
<feature type="region of interest" description="Disordered" evidence="4">
    <location>
        <begin position="157"/>
        <end position="184"/>
    </location>
</feature>
<dbReference type="SUPFAM" id="SSF51161">
    <property type="entry name" value="Trimeric LpxA-like enzymes"/>
    <property type="match status" value="1"/>
</dbReference>
<feature type="compositionally biased region" description="Basic and acidic residues" evidence="4">
    <location>
        <begin position="211"/>
        <end position="227"/>
    </location>
</feature>
<keyword evidence="3" id="KW-0539">Nucleus</keyword>
<dbReference type="GO" id="GO:0000981">
    <property type="term" value="F:DNA-binding transcription factor activity, RNA polymerase II-specific"/>
    <property type="evidence" value="ECO:0007669"/>
    <property type="project" value="InterPro"/>
</dbReference>
<dbReference type="SUPFAM" id="SSF57701">
    <property type="entry name" value="Zn2/Cys6 DNA-binding domain"/>
    <property type="match status" value="1"/>
</dbReference>
<dbReference type="Pfam" id="PF00132">
    <property type="entry name" value="Hexapep"/>
    <property type="match status" value="1"/>
</dbReference>
<dbReference type="InterPro" id="IPR001138">
    <property type="entry name" value="Zn2Cys6_DnaBD"/>
</dbReference>
<keyword evidence="2" id="KW-0808">Transferase</keyword>
<keyword evidence="7" id="KW-1185">Reference proteome</keyword>
<evidence type="ECO:0000256" key="1">
    <source>
        <dbReference type="ARBA" id="ARBA00007274"/>
    </source>
</evidence>
<evidence type="ECO:0000256" key="3">
    <source>
        <dbReference type="ARBA" id="ARBA00023242"/>
    </source>
</evidence>
<dbReference type="GO" id="GO:0008374">
    <property type="term" value="F:O-acyltransferase activity"/>
    <property type="evidence" value="ECO:0007669"/>
    <property type="project" value="TreeGrafter"/>
</dbReference>
<evidence type="ECO:0000313" key="6">
    <source>
        <dbReference type="EMBL" id="KAK0984148.1"/>
    </source>
</evidence>
<dbReference type="GO" id="GO:0016407">
    <property type="term" value="F:acetyltransferase activity"/>
    <property type="evidence" value="ECO:0007669"/>
    <property type="project" value="InterPro"/>
</dbReference>
<evidence type="ECO:0000259" key="5">
    <source>
        <dbReference type="PROSITE" id="PS50048"/>
    </source>
</evidence>
<dbReference type="Gene3D" id="4.10.240.10">
    <property type="entry name" value="Zn(2)-C6 fungal-type DNA-binding domain"/>
    <property type="match status" value="1"/>
</dbReference>
<feature type="region of interest" description="Disordered" evidence="4">
    <location>
        <begin position="82"/>
        <end position="124"/>
    </location>
</feature>
<proteinExistence type="inferred from homology"/>
<dbReference type="Proteomes" id="UP001175353">
    <property type="component" value="Unassembled WGS sequence"/>
</dbReference>
<dbReference type="InterPro" id="IPR024688">
    <property type="entry name" value="Mac_dom"/>
</dbReference>
<gene>
    <name evidence="6" type="ORF">LTR91_010996</name>
</gene>
<feature type="compositionally biased region" description="Polar residues" evidence="4">
    <location>
        <begin position="43"/>
        <end position="52"/>
    </location>
</feature>
<reference evidence="6" key="1">
    <citation type="submission" date="2023-06" db="EMBL/GenBank/DDBJ databases">
        <title>Black Yeasts Isolated from many extreme environments.</title>
        <authorList>
            <person name="Coleine C."/>
            <person name="Stajich J.E."/>
            <person name="Selbmann L."/>
        </authorList>
    </citation>
    <scope>NUCLEOTIDE SEQUENCE</scope>
    <source>
        <strain evidence="6">CCFEE 5200</strain>
    </source>
</reference>
<dbReference type="SMART" id="SM01266">
    <property type="entry name" value="Mac"/>
    <property type="match status" value="1"/>
</dbReference>
<dbReference type="CDD" id="cd00067">
    <property type="entry name" value="GAL4"/>
    <property type="match status" value="1"/>
</dbReference>
<accession>A0AAN6KJ50</accession>
<dbReference type="PANTHER" id="PTHR23416">
    <property type="entry name" value="SIALIC ACID SYNTHASE-RELATED"/>
    <property type="match status" value="1"/>
</dbReference>
<dbReference type="InterPro" id="IPR001451">
    <property type="entry name" value="Hexapep"/>
</dbReference>
<dbReference type="PROSITE" id="PS50048">
    <property type="entry name" value="ZN2_CY6_FUNGAL_2"/>
    <property type="match status" value="1"/>
</dbReference>
<sequence>MSALATTATTGHNARGMPMTRIDTGSSGFTAVNGNGHKAGQIEPNQSSTTLETPADKHTAASNTSLESPYRLHTWREDVPNSIPAQQEAPHAHKRKRSGSGSVGSSGVGGFVQPRTGNDQSKKRRIKFIDSAVDLTSPEITIPPPLTIPQVSRASVPAPMGLSSREPSPVRVSKGADPVPPPRPEIEATLAQSLQRELYQAQRLAQGEAEAEARDRAQAEARDRAVAEDAQAEAEARAHFEADAANVRAVAAEAHAQVNAHTDRQMQAQARAKAEPSTRPADADDQPGSVSYSPDQEGGEYDSKKRKRNFSNRTKTGCHTCRRRKKKCDEKKPYCLNCERGGLPCEGYGPKPPVSKESNSSTRLPVALQSKATYEPAHGPSTYFLSSSEDGRSYPHWGERLPSEPQLYQAVEHRIPDPQASRPAEYWPRPPARPPAEPPIGYAQERLPPYGFSDIPPLRSHVPDYPPPPLLGPWGGDHRVSTPVRLPTAPGAVMSSRASAATNSSGHSALSHNSATALTGKDKMLLGRPFRAYHDSELIHDREQCRAALEKYNNSARADSGISTEEKGRLFRAVIEPPFRPGWRAQHIHDAYSGPKGYVGHSTLIDTPFTCDYGYNIHLADSVLVQAGCYMQDACEIHVGARTIIGPNVKFYGITVSVDKNKRQGSEGNFVAGAITVGEDCFIGGDVIILPFRRIGSGAVVGAGSVVTKDVKENTVVAGNPAKVIRRINPGPNVDQHHPEIQDQNDAMLSEMVESARRPHDR</sequence>
<dbReference type="InterPro" id="IPR051159">
    <property type="entry name" value="Hexapeptide_acetyltransf"/>
</dbReference>
<dbReference type="CDD" id="cd03357">
    <property type="entry name" value="LbH_MAT_GAT"/>
    <property type="match status" value="1"/>
</dbReference>
<dbReference type="Gene3D" id="2.160.10.10">
    <property type="entry name" value="Hexapeptide repeat proteins"/>
    <property type="match status" value="1"/>
</dbReference>
<dbReference type="InterPro" id="IPR036864">
    <property type="entry name" value="Zn2-C6_fun-type_DNA-bd_sf"/>
</dbReference>
<name>A0AAN6KJ50_9PEZI</name>
<dbReference type="InterPro" id="IPR011004">
    <property type="entry name" value="Trimer_LpxA-like_sf"/>
</dbReference>
<comment type="caution">
    <text evidence="6">The sequence shown here is derived from an EMBL/GenBank/DDBJ whole genome shotgun (WGS) entry which is preliminary data.</text>
</comment>
<dbReference type="Pfam" id="PF00172">
    <property type="entry name" value="Zn_clus"/>
    <property type="match status" value="1"/>
</dbReference>
<evidence type="ECO:0000256" key="2">
    <source>
        <dbReference type="ARBA" id="ARBA00022679"/>
    </source>
</evidence>
<dbReference type="SMART" id="SM00066">
    <property type="entry name" value="GAL4"/>
    <property type="match status" value="1"/>
</dbReference>
<feature type="region of interest" description="Disordered" evidence="4">
    <location>
        <begin position="25"/>
        <end position="68"/>
    </location>
</feature>
<feature type="region of interest" description="Disordered" evidence="4">
    <location>
        <begin position="254"/>
        <end position="316"/>
    </location>
</feature>
<dbReference type="GO" id="GO:0008270">
    <property type="term" value="F:zinc ion binding"/>
    <property type="evidence" value="ECO:0007669"/>
    <property type="project" value="InterPro"/>
</dbReference>
<dbReference type="EMBL" id="JAUJLE010000098">
    <property type="protein sequence ID" value="KAK0984148.1"/>
    <property type="molecule type" value="Genomic_DNA"/>
</dbReference>
<dbReference type="PROSITE" id="PS00463">
    <property type="entry name" value="ZN2_CY6_FUNGAL_1"/>
    <property type="match status" value="1"/>
</dbReference>
<dbReference type="PANTHER" id="PTHR23416:SF76">
    <property type="entry name" value="ZN(II)2CYS6 TRANSCRIPTION FACTOR (EUROFUNG)"/>
    <property type="match status" value="1"/>
</dbReference>
<feature type="domain" description="Zn(2)-C6 fungal-type" evidence="5">
    <location>
        <begin position="317"/>
        <end position="345"/>
    </location>
</feature>
<evidence type="ECO:0000313" key="7">
    <source>
        <dbReference type="Proteomes" id="UP001175353"/>
    </source>
</evidence>
<evidence type="ECO:0000256" key="4">
    <source>
        <dbReference type="SAM" id="MobiDB-lite"/>
    </source>
</evidence>
<feature type="region of interest" description="Disordered" evidence="4">
    <location>
        <begin position="201"/>
        <end position="237"/>
    </location>
</feature>
<comment type="similarity">
    <text evidence="1">Belongs to the transferase hexapeptide repeat family.</text>
</comment>
<protein>
    <recommendedName>
        <fullName evidence="5">Zn(2)-C6 fungal-type domain-containing protein</fullName>
    </recommendedName>
</protein>
<dbReference type="Pfam" id="PF12464">
    <property type="entry name" value="Mac"/>
    <property type="match status" value="1"/>
</dbReference>
<dbReference type="AlphaFoldDB" id="A0AAN6KJ50"/>